<evidence type="ECO:0000256" key="1">
    <source>
        <dbReference type="ARBA" id="ARBA00022676"/>
    </source>
</evidence>
<evidence type="ECO:0000256" key="2">
    <source>
        <dbReference type="ARBA" id="ARBA00022679"/>
    </source>
</evidence>
<dbReference type="PANTHER" id="PTHR12526:SF510">
    <property type="entry name" value="D-INOSITOL 3-PHOSPHATE GLYCOSYLTRANSFERASE"/>
    <property type="match status" value="1"/>
</dbReference>
<sequence length="331" mass="36542">MSNEFAGTERYVSELAALQARGHEVCIQIARHTRDPLTGGDIVPHIAPSVETIRAGYLGYSATYLKTLRTFRPDVIHTHLGKTSFRLGLLPRPQNVPLVATLHKRFSSRAYHRCDGLICIARWQARDIPASFVRPYSVIGNWTQPRTPPTPAQRQHMRASLGIGKDTFLIGAAGRMIPKKGFDTLVRAFRRAALPDARLVLFGDGPQRRELEQLGGGDVLFPGYRTDLPTDLHMLDGFVLPSVHEAFGLVLLEAMSAQRPVIATAAGGVLDILDPSSPELVPPGDVNAMAQAMRHMRQQGPRQWDMGRFDPVCQAGQITAFYERVRAGLRA</sequence>
<dbReference type="PANTHER" id="PTHR12526">
    <property type="entry name" value="GLYCOSYLTRANSFERASE"/>
    <property type="match status" value="1"/>
</dbReference>
<organism evidence="4 5">
    <name type="scientific">Novacetimonas pomaceti</name>
    <dbReference type="NCBI Taxonomy" id="2021998"/>
    <lineage>
        <taxon>Bacteria</taxon>
        <taxon>Pseudomonadati</taxon>
        <taxon>Pseudomonadota</taxon>
        <taxon>Alphaproteobacteria</taxon>
        <taxon>Acetobacterales</taxon>
        <taxon>Acetobacteraceae</taxon>
        <taxon>Novacetimonas</taxon>
    </lineage>
</organism>
<gene>
    <name evidence="4" type="ORF">CFR71_00880</name>
</gene>
<dbReference type="Pfam" id="PF13439">
    <property type="entry name" value="Glyco_transf_4"/>
    <property type="match status" value="1"/>
</dbReference>
<comment type="caution">
    <text evidence="4">The sequence shown here is derived from an EMBL/GenBank/DDBJ whole genome shotgun (WGS) entry which is preliminary data.</text>
</comment>
<evidence type="ECO:0000259" key="3">
    <source>
        <dbReference type="Pfam" id="PF13439"/>
    </source>
</evidence>
<dbReference type="Pfam" id="PF13692">
    <property type="entry name" value="Glyco_trans_1_4"/>
    <property type="match status" value="1"/>
</dbReference>
<name>A0A318QEE9_9PROT</name>
<reference evidence="4 5" key="1">
    <citation type="submission" date="2017-07" db="EMBL/GenBank/DDBJ databases">
        <title>A draft genome sequence of Komagataeibacter sp. T5K1.</title>
        <authorList>
            <person name="Skraban J."/>
            <person name="Cleenwerck I."/>
            <person name="Vandamme P."/>
            <person name="Trcek J."/>
        </authorList>
    </citation>
    <scope>NUCLEOTIDE SEQUENCE [LARGE SCALE GENOMIC DNA]</scope>
    <source>
        <strain evidence="4 5">T5K1</strain>
    </source>
</reference>
<dbReference type="Proteomes" id="UP000247609">
    <property type="component" value="Unassembled WGS sequence"/>
</dbReference>
<feature type="domain" description="Glycosyltransferase subfamily 4-like N-terminal" evidence="3">
    <location>
        <begin position="7"/>
        <end position="141"/>
    </location>
</feature>
<keyword evidence="1" id="KW-0328">Glycosyltransferase</keyword>
<dbReference type="RefSeq" id="WP_110525834.1">
    <property type="nucleotide sequence ID" value="NZ_NOXG01000001.1"/>
</dbReference>
<proteinExistence type="predicted"/>
<keyword evidence="2" id="KW-0808">Transferase</keyword>
<dbReference type="EMBL" id="NOXG01000001">
    <property type="protein sequence ID" value="PYD76940.1"/>
    <property type="molecule type" value="Genomic_DNA"/>
</dbReference>
<accession>A0A318QEE9</accession>
<dbReference type="SUPFAM" id="SSF53756">
    <property type="entry name" value="UDP-Glycosyltransferase/glycogen phosphorylase"/>
    <property type="match status" value="1"/>
</dbReference>
<evidence type="ECO:0000313" key="5">
    <source>
        <dbReference type="Proteomes" id="UP000247609"/>
    </source>
</evidence>
<dbReference type="Gene3D" id="3.40.50.2000">
    <property type="entry name" value="Glycogen Phosphorylase B"/>
    <property type="match status" value="2"/>
</dbReference>
<protein>
    <recommendedName>
        <fullName evidence="3">Glycosyltransferase subfamily 4-like N-terminal domain-containing protein</fullName>
    </recommendedName>
</protein>
<dbReference type="InterPro" id="IPR028098">
    <property type="entry name" value="Glyco_trans_4-like_N"/>
</dbReference>
<dbReference type="GO" id="GO:0016757">
    <property type="term" value="F:glycosyltransferase activity"/>
    <property type="evidence" value="ECO:0007669"/>
    <property type="project" value="UniProtKB-KW"/>
</dbReference>
<dbReference type="AlphaFoldDB" id="A0A318QEE9"/>
<dbReference type="CDD" id="cd03801">
    <property type="entry name" value="GT4_PimA-like"/>
    <property type="match status" value="1"/>
</dbReference>
<evidence type="ECO:0000313" key="4">
    <source>
        <dbReference type="EMBL" id="PYD76940.1"/>
    </source>
</evidence>